<dbReference type="InterPro" id="IPR044068">
    <property type="entry name" value="CB"/>
</dbReference>
<dbReference type="Gene3D" id="1.10.443.10">
    <property type="entry name" value="Intergrase catalytic core"/>
    <property type="match status" value="1"/>
</dbReference>
<proteinExistence type="inferred from homology"/>
<feature type="domain" description="Core-binding (CB)" evidence="7">
    <location>
        <begin position="66"/>
        <end position="148"/>
    </location>
</feature>
<keyword evidence="3 5" id="KW-0238">DNA-binding</keyword>
<organism evidence="8 9">
    <name type="scientific">Candidatus Enterococcus murrayae</name>
    <dbReference type="NCBI Taxonomy" id="2815321"/>
    <lineage>
        <taxon>Bacteria</taxon>
        <taxon>Bacillati</taxon>
        <taxon>Bacillota</taxon>
        <taxon>Bacilli</taxon>
        <taxon>Lactobacillales</taxon>
        <taxon>Enterococcaceae</taxon>
        <taxon>Enterococcus</taxon>
    </lineage>
</organism>
<dbReference type="InterPro" id="IPR004107">
    <property type="entry name" value="Integrase_SAM-like_N"/>
</dbReference>
<accession>A0ABS3HD25</accession>
<dbReference type="CDD" id="cd01189">
    <property type="entry name" value="INT_ICEBs1_C_like"/>
    <property type="match status" value="1"/>
</dbReference>
<dbReference type="InterPro" id="IPR002104">
    <property type="entry name" value="Integrase_catalytic"/>
</dbReference>
<evidence type="ECO:0000259" key="6">
    <source>
        <dbReference type="PROSITE" id="PS51898"/>
    </source>
</evidence>
<sequence>MVRRGENIYKRKDGRWEGRYKKGRKEDGKIIYGYIYGRSYQSVKDSLSLYKSKYNNGKEITGELSISVKEWMYHWLSQNKKFIKESTYSGYKYKIDKYIIPVVGHFEMNKLAVHDLENMIEIWQESGLSSSSIRVVFTILRSSFLFAVKKKYLNENICEHVDLPSEKRTKVRSLTIPEQKMLENEARKSIDGLGFAVIFSLRTGLRIGELAALKWEDIDMEGNYIYVSHTVQRIPKHNGASKTKIIYSTTKTQTSIRKIPMSDDIKKWLLKRNNTSTPYIFSNNETPCEPRLITYHFHKIRERAGLNNIHFHQLRHTFATRCLESSADIASVSSLLGHSSIKMTLDIYADTMMENRIKAIKNMEMIVKTAL</sequence>
<dbReference type="EMBL" id="JAFLVR010000002">
    <property type="protein sequence ID" value="MBO0450932.1"/>
    <property type="molecule type" value="Genomic_DNA"/>
</dbReference>
<name>A0ABS3HD25_9ENTE</name>
<evidence type="ECO:0000256" key="4">
    <source>
        <dbReference type="ARBA" id="ARBA00023172"/>
    </source>
</evidence>
<evidence type="ECO:0000259" key="7">
    <source>
        <dbReference type="PROSITE" id="PS51900"/>
    </source>
</evidence>
<dbReference type="InterPro" id="IPR050090">
    <property type="entry name" value="Tyrosine_recombinase_XerCD"/>
</dbReference>
<dbReference type="InterPro" id="IPR013762">
    <property type="entry name" value="Integrase-like_cat_sf"/>
</dbReference>
<dbReference type="InterPro" id="IPR011010">
    <property type="entry name" value="DNA_brk_join_enz"/>
</dbReference>
<dbReference type="PANTHER" id="PTHR30349:SF64">
    <property type="entry name" value="PROPHAGE INTEGRASE INTD-RELATED"/>
    <property type="match status" value="1"/>
</dbReference>
<evidence type="ECO:0000313" key="8">
    <source>
        <dbReference type="EMBL" id="MBO0450932.1"/>
    </source>
</evidence>
<dbReference type="PROSITE" id="PS51898">
    <property type="entry name" value="TYR_RECOMBINASE"/>
    <property type="match status" value="1"/>
</dbReference>
<dbReference type="PANTHER" id="PTHR30349">
    <property type="entry name" value="PHAGE INTEGRASE-RELATED"/>
    <property type="match status" value="1"/>
</dbReference>
<dbReference type="InterPro" id="IPR010998">
    <property type="entry name" value="Integrase_recombinase_N"/>
</dbReference>
<protein>
    <submittedName>
        <fullName evidence="8">Site-specific integrase</fullName>
    </submittedName>
</protein>
<dbReference type="Gene3D" id="1.10.150.130">
    <property type="match status" value="1"/>
</dbReference>
<comment type="similarity">
    <text evidence="1">Belongs to the 'phage' integrase family.</text>
</comment>
<evidence type="ECO:0000256" key="1">
    <source>
        <dbReference type="ARBA" id="ARBA00008857"/>
    </source>
</evidence>
<keyword evidence="2" id="KW-0229">DNA integration</keyword>
<reference evidence="8 9" key="1">
    <citation type="submission" date="2021-03" db="EMBL/GenBank/DDBJ databases">
        <title>Enterococcal diversity collection.</title>
        <authorList>
            <person name="Gilmore M.S."/>
            <person name="Schwartzman J."/>
            <person name="Van Tyne D."/>
            <person name="Martin M."/>
            <person name="Earl A.M."/>
            <person name="Manson A.L."/>
            <person name="Straub T."/>
            <person name="Salamzade R."/>
            <person name="Saavedra J."/>
            <person name="Lebreton F."/>
            <person name="Prichula J."/>
            <person name="Schaufler K."/>
            <person name="Gaca A."/>
            <person name="Sgardioli B."/>
            <person name="Wagenaar J."/>
            <person name="Strong T."/>
        </authorList>
    </citation>
    <scope>NUCLEOTIDE SEQUENCE [LARGE SCALE GENOMIC DNA]</scope>
    <source>
        <strain evidence="8 9">MJM16</strain>
    </source>
</reference>
<feature type="domain" description="Tyr recombinase" evidence="6">
    <location>
        <begin position="169"/>
        <end position="362"/>
    </location>
</feature>
<evidence type="ECO:0000256" key="5">
    <source>
        <dbReference type="PROSITE-ProRule" id="PRU01248"/>
    </source>
</evidence>
<keyword evidence="4" id="KW-0233">DNA recombination</keyword>
<keyword evidence="9" id="KW-1185">Reference proteome</keyword>
<dbReference type="SUPFAM" id="SSF56349">
    <property type="entry name" value="DNA breaking-rejoining enzymes"/>
    <property type="match status" value="1"/>
</dbReference>
<dbReference type="PROSITE" id="PS51900">
    <property type="entry name" value="CB"/>
    <property type="match status" value="1"/>
</dbReference>
<dbReference type="Proteomes" id="UP000664495">
    <property type="component" value="Unassembled WGS sequence"/>
</dbReference>
<evidence type="ECO:0000256" key="3">
    <source>
        <dbReference type="ARBA" id="ARBA00023125"/>
    </source>
</evidence>
<dbReference type="Pfam" id="PF00589">
    <property type="entry name" value="Phage_integrase"/>
    <property type="match status" value="1"/>
</dbReference>
<evidence type="ECO:0000313" key="9">
    <source>
        <dbReference type="Proteomes" id="UP000664495"/>
    </source>
</evidence>
<dbReference type="Pfam" id="PF14659">
    <property type="entry name" value="Phage_int_SAM_3"/>
    <property type="match status" value="1"/>
</dbReference>
<comment type="caution">
    <text evidence="8">The sequence shown here is derived from an EMBL/GenBank/DDBJ whole genome shotgun (WGS) entry which is preliminary data.</text>
</comment>
<gene>
    <name evidence="8" type="ORF">JZO85_01545</name>
</gene>
<evidence type="ECO:0000256" key="2">
    <source>
        <dbReference type="ARBA" id="ARBA00022908"/>
    </source>
</evidence>